<dbReference type="Gene3D" id="3.30.1330.30">
    <property type="match status" value="1"/>
</dbReference>
<dbReference type="InterPro" id="IPR004038">
    <property type="entry name" value="Ribosomal_eL8/eL30/eS12/Gad45"/>
</dbReference>
<reference evidence="7" key="1">
    <citation type="journal article" date="2010" name="Nature">
        <title>The Amphimedon queenslandica genome and the evolution of animal complexity.</title>
        <authorList>
            <person name="Srivastava M."/>
            <person name="Simakov O."/>
            <person name="Chapman J."/>
            <person name="Fahey B."/>
            <person name="Gauthier M.E."/>
            <person name="Mitros T."/>
            <person name="Richards G.S."/>
            <person name="Conaco C."/>
            <person name="Dacre M."/>
            <person name="Hellsten U."/>
            <person name="Larroux C."/>
            <person name="Putnam N.H."/>
            <person name="Stanke M."/>
            <person name="Adamska M."/>
            <person name="Darling A."/>
            <person name="Degnan S.M."/>
            <person name="Oakley T.H."/>
            <person name="Plachetzki D.C."/>
            <person name="Zhai Y."/>
            <person name="Adamski M."/>
            <person name="Calcino A."/>
            <person name="Cummins S.F."/>
            <person name="Goodstein D.M."/>
            <person name="Harris C."/>
            <person name="Jackson D.J."/>
            <person name="Leys S.P."/>
            <person name="Shu S."/>
            <person name="Woodcroft B.J."/>
            <person name="Vervoort M."/>
            <person name="Kosik K.S."/>
            <person name="Manning G."/>
            <person name="Degnan B.M."/>
            <person name="Rokhsar D.S."/>
        </authorList>
    </citation>
    <scope>NUCLEOTIDE SEQUENCE [LARGE SCALE GENOMIC DNA]</scope>
</reference>
<dbReference type="PRINTS" id="PR00881">
    <property type="entry name" value="L7ARS6FAMILY"/>
</dbReference>
<evidence type="ECO:0000259" key="5">
    <source>
        <dbReference type="Pfam" id="PF01248"/>
    </source>
</evidence>
<proteinExistence type="inferred from homology"/>
<dbReference type="SUPFAM" id="SSF55315">
    <property type="entry name" value="L30e-like"/>
    <property type="match status" value="1"/>
</dbReference>
<dbReference type="FunCoup" id="A0A1X7UR46">
    <property type="interactions" value="657"/>
</dbReference>
<dbReference type="PRINTS" id="PR00882">
    <property type="entry name" value="RIBOSOMALL7A"/>
</dbReference>
<evidence type="ECO:0000256" key="1">
    <source>
        <dbReference type="ARBA" id="ARBA00007337"/>
    </source>
</evidence>
<evidence type="ECO:0000256" key="2">
    <source>
        <dbReference type="ARBA" id="ARBA00022980"/>
    </source>
</evidence>
<comment type="similarity">
    <text evidence="1 4">Belongs to the eukaryotic ribosomal protein eL8 family.</text>
</comment>
<dbReference type="InterPro" id="IPR050257">
    <property type="entry name" value="eL8/uL1-like"/>
</dbReference>
<dbReference type="Proteomes" id="UP000007879">
    <property type="component" value="Unassembled WGS sequence"/>
</dbReference>
<evidence type="ECO:0000313" key="6">
    <source>
        <dbReference type="EnsemblMetazoa" id="Aqu2.1.29989_001"/>
    </source>
</evidence>
<gene>
    <name evidence="6" type="primary">100639612</name>
</gene>
<dbReference type="GO" id="GO:0022625">
    <property type="term" value="C:cytosolic large ribosomal subunit"/>
    <property type="evidence" value="ECO:0007669"/>
    <property type="project" value="UniProtKB-UniRule"/>
</dbReference>
<dbReference type="PROSITE" id="PS01082">
    <property type="entry name" value="RIBOSOMAL_L7AE"/>
    <property type="match status" value="1"/>
</dbReference>
<dbReference type="STRING" id="400682.A0A1X7UR46"/>
<dbReference type="InterPro" id="IPR004037">
    <property type="entry name" value="Ribosomal_eL8-like_CS"/>
</dbReference>
<keyword evidence="7" id="KW-1185">Reference proteome</keyword>
<organism evidence="6">
    <name type="scientific">Amphimedon queenslandica</name>
    <name type="common">Sponge</name>
    <dbReference type="NCBI Taxonomy" id="400682"/>
    <lineage>
        <taxon>Eukaryota</taxon>
        <taxon>Metazoa</taxon>
        <taxon>Porifera</taxon>
        <taxon>Demospongiae</taxon>
        <taxon>Heteroscleromorpha</taxon>
        <taxon>Haplosclerida</taxon>
        <taxon>Niphatidae</taxon>
        <taxon>Amphimedon</taxon>
    </lineage>
</organism>
<evidence type="ECO:0000256" key="3">
    <source>
        <dbReference type="ARBA" id="ARBA00023274"/>
    </source>
</evidence>
<dbReference type="EnsemblMetazoa" id="Aqu2.1.29989_001">
    <property type="protein sequence ID" value="Aqu2.1.29989_001"/>
    <property type="gene ID" value="Aqu2.1.29989"/>
</dbReference>
<sequence length="277" mass="31965">MPPKAKTVKKVVRTTKSKKVAPAPYIAKEEKVKKKKSKNPLIEKRTRNYGIGGHIQPKRDLTRFVKWPRYVRIQRQRRILYQRLKVPPTINQFTYTLEKPTVTQLFKFFHKYRPESKAQKRERLRNLAKTKAKGGQLPAVKKIIAVKYGIHNITRLIEQKKAILVAIAHDVDPIELVVWLPALCRRMNVPYCIVKSKSRLGRIVHKKTATAVALAQIKPEDKSSFNNLVESIRNNYNDRFDEIRRRWGGGIVGSKAQAVRAKIEKAKAKELASKMGM</sequence>
<dbReference type="InterPro" id="IPR029064">
    <property type="entry name" value="Ribosomal_eL30-like_sf"/>
</dbReference>
<dbReference type="GO" id="GO:0042254">
    <property type="term" value="P:ribosome biogenesis"/>
    <property type="evidence" value="ECO:0007669"/>
    <property type="project" value="InterPro"/>
</dbReference>
<reference evidence="6" key="2">
    <citation type="submission" date="2017-05" db="UniProtKB">
        <authorList>
            <consortium name="EnsemblMetazoa"/>
        </authorList>
    </citation>
    <scope>IDENTIFICATION</scope>
</reference>
<dbReference type="eggNOG" id="KOG3166">
    <property type="taxonomic scope" value="Eukaryota"/>
</dbReference>
<dbReference type="FunFam" id="3.30.1330.30:FF:000003">
    <property type="entry name" value="60S ribosomal protein L7a"/>
    <property type="match status" value="1"/>
</dbReference>
<keyword evidence="2 4" id="KW-0689">Ribosomal protein</keyword>
<feature type="domain" description="Ribosomal protein eL8/eL30/eS12/Gadd45" evidence="5">
    <location>
        <begin position="137"/>
        <end position="224"/>
    </location>
</feature>
<dbReference type="InterPro" id="IPR018492">
    <property type="entry name" value="Ribosomal_eL8/Nhp2"/>
</dbReference>
<protein>
    <recommendedName>
        <fullName evidence="4">60S ribosomal protein L7a</fullName>
    </recommendedName>
</protein>
<dbReference type="GO" id="GO:0003723">
    <property type="term" value="F:RNA binding"/>
    <property type="evidence" value="ECO:0007669"/>
    <property type="project" value="UniProtKB-UniRule"/>
</dbReference>
<dbReference type="PANTHER" id="PTHR23105">
    <property type="entry name" value="RIBOSOMAL PROTEIN L7AE FAMILY MEMBER"/>
    <property type="match status" value="1"/>
</dbReference>
<comment type="function">
    <text evidence="4">Component of the ribosome.</text>
</comment>
<evidence type="ECO:0000256" key="4">
    <source>
        <dbReference type="RuleBase" id="RU367042"/>
    </source>
</evidence>
<dbReference type="EnsemblMetazoa" id="XM_003387004.3">
    <property type="protein sequence ID" value="XP_003387052.1"/>
    <property type="gene ID" value="LOC100639612"/>
</dbReference>
<dbReference type="OMA" id="AICVQNV"/>
<accession>A0A1X7UR46</accession>
<dbReference type="InterPro" id="IPR001921">
    <property type="entry name" value="Ribosomal_eL8_euk"/>
</dbReference>
<dbReference type="KEGG" id="aqu:100639612"/>
<dbReference type="Pfam" id="PF01248">
    <property type="entry name" value="Ribosomal_L7Ae"/>
    <property type="match status" value="1"/>
</dbReference>
<dbReference type="OrthoDB" id="29563at2759"/>
<dbReference type="InParanoid" id="A0A1X7UR46"/>
<dbReference type="AlphaFoldDB" id="A0A1X7UR46"/>
<keyword evidence="3 4" id="KW-0687">Ribonucleoprotein</keyword>
<name>A0A1X7UR46_AMPQE</name>
<evidence type="ECO:0000313" key="7">
    <source>
        <dbReference type="Proteomes" id="UP000007879"/>
    </source>
</evidence>